<feature type="compositionally biased region" description="Basic and acidic residues" evidence="1">
    <location>
        <begin position="265"/>
        <end position="309"/>
    </location>
</feature>
<reference evidence="3" key="2">
    <citation type="journal article" date="2024" name="Plant">
        <title>Genomic evolution and insights into agronomic trait innovations of Sesamum species.</title>
        <authorList>
            <person name="Miao H."/>
            <person name="Wang L."/>
            <person name="Qu L."/>
            <person name="Liu H."/>
            <person name="Sun Y."/>
            <person name="Le M."/>
            <person name="Wang Q."/>
            <person name="Wei S."/>
            <person name="Zheng Y."/>
            <person name="Lin W."/>
            <person name="Duan Y."/>
            <person name="Cao H."/>
            <person name="Xiong S."/>
            <person name="Wang X."/>
            <person name="Wei L."/>
            <person name="Li C."/>
            <person name="Ma Q."/>
            <person name="Ju M."/>
            <person name="Zhao R."/>
            <person name="Li G."/>
            <person name="Mu C."/>
            <person name="Tian Q."/>
            <person name="Mei H."/>
            <person name="Zhang T."/>
            <person name="Gao T."/>
            <person name="Zhang H."/>
        </authorList>
    </citation>
    <scope>NUCLEOTIDE SEQUENCE</scope>
    <source>
        <strain evidence="3">KEN1</strain>
    </source>
</reference>
<name>A0AAW2WGN8_9LAMI</name>
<evidence type="ECO:0000259" key="2">
    <source>
        <dbReference type="Pfam" id="PF03732"/>
    </source>
</evidence>
<feature type="region of interest" description="Disordered" evidence="1">
    <location>
        <begin position="391"/>
        <end position="416"/>
    </location>
</feature>
<organism evidence="3">
    <name type="scientific">Sesamum latifolium</name>
    <dbReference type="NCBI Taxonomy" id="2727402"/>
    <lineage>
        <taxon>Eukaryota</taxon>
        <taxon>Viridiplantae</taxon>
        <taxon>Streptophyta</taxon>
        <taxon>Embryophyta</taxon>
        <taxon>Tracheophyta</taxon>
        <taxon>Spermatophyta</taxon>
        <taxon>Magnoliopsida</taxon>
        <taxon>eudicotyledons</taxon>
        <taxon>Gunneridae</taxon>
        <taxon>Pentapetalae</taxon>
        <taxon>asterids</taxon>
        <taxon>lamiids</taxon>
        <taxon>Lamiales</taxon>
        <taxon>Pedaliaceae</taxon>
        <taxon>Sesamum</taxon>
    </lineage>
</organism>
<dbReference type="EMBL" id="JACGWN010000008">
    <property type="protein sequence ID" value="KAL0440249.1"/>
    <property type="molecule type" value="Genomic_DNA"/>
</dbReference>
<feature type="compositionally biased region" description="Polar residues" evidence="1">
    <location>
        <begin position="394"/>
        <end position="416"/>
    </location>
</feature>
<feature type="region of interest" description="Disordered" evidence="1">
    <location>
        <begin position="1"/>
        <end position="57"/>
    </location>
</feature>
<feature type="compositionally biased region" description="Low complexity" evidence="1">
    <location>
        <begin position="16"/>
        <end position="55"/>
    </location>
</feature>
<reference evidence="3" key="1">
    <citation type="submission" date="2020-06" db="EMBL/GenBank/DDBJ databases">
        <authorList>
            <person name="Li T."/>
            <person name="Hu X."/>
            <person name="Zhang T."/>
            <person name="Song X."/>
            <person name="Zhang H."/>
            <person name="Dai N."/>
            <person name="Sheng W."/>
            <person name="Hou X."/>
            <person name="Wei L."/>
        </authorList>
    </citation>
    <scope>NUCLEOTIDE SEQUENCE</scope>
    <source>
        <strain evidence="3">KEN1</strain>
        <tissue evidence="3">Leaf</tissue>
    </source>
</reference>
<accession>A0AAW2WGN8</accession>
<evidence type="ECO:0000256" key="1">
    <source>
        <dbReference type="SAM" id="MobiDB-lite"/>
    </source>
</evidence>
<dbReference type="Pfam" id="PF03732">
    <property type="entry name" value="Retrotrans_gag"/>
    <property type="match status" value="1"/>
</dbReference>
<feature type="region of interest" description="Disordered" evidence="1">
    <location>
        <begin position="261"/>
        <end position="333"/>
    </location>
</feature>
<evidence type="ECO:0000313" key="3">
    <source>
        <dbReference type="EMBL" id="KAL0440249.1"/>
    </source>
</evidence>
<proteinExistence type="predicted"/>
<protein>
    <recommendedName>
        <fullName evidence="2">Retrotransposon gag domain-containing protein</fullName>
    </recommendedName>
</protein>
<dbReference type="InterPro" id="IPR005162">
    <property type="entry name" value="Retrotrans_gag_dom"/>
</dbReference>
<dbReference type="PANTHER" id="PTHR33223:SF10">
    <property type="entry name" value="AMINOTRANSFERASE-LIKE PLANT MOBILE DOMAIN-CONTAINING PROTEIN"/>
    <property type="match status" value="1"/>
</dbReference>
<sequence length="416" mass="46234">METPSNPPNKQKAREAPAAATTQALQVVPSAPLTSLSGTTTTATPRSTDPAADTPRIPVTQDALPVELSPTLIGTLQQMITSTIREQLTVLTPVQESLQKGLQDVQYQVMGTPAEEQASIPFIEEVMADKLPVNCRTPAIAEYDGTTDPQEHLSRFENIALLHRYTDGIKCRVFFASSRKHRKTELSLFFIRQKEGESLKDYLQRFDTVALEVPSATQEAKASAFAQGLMDGDFFKSLAKKPATKFDVLLARAAKYINMENAQASKREGRGEKRKENKDENPSKKPRMDFKDKKPAWQKYETDKGKEVKNPSPGSPVKDMPRTSMMGRAEVNDPPRKGIIRMIASGPVSGDSQKARKAQIQKAYGTKMKKIMDVEPANDLLSFNSIRKSRTDQRYQATMPWSSQPCWPTTKLNVSS</sequence>
<dbReference type="PANTHER" id="PTHR33223">
    <property type="entry name" value="CCHC-TYPE DOMAIN-CONTAINING PROTEIN"/>
    <property type="match status" value="1"/>
</dbReference>
<feature type="domain" description="Retrotransposon gag" evidence="2">
    <location>
        <begin position="175"/>
        <end position="229"/>
    </location>
</feature>
<comment type="caution">
    <text evidence="3">The sequence shown here is derived from an EMBL/GenBank/DDBJ whole genome shotgun (WGS) entry which is preliminary data.</text>
</comment>
<dbReference type="AlphaFoldDB" id="A0AAW2WGN8"/>
<gene>
    <name evidence="3" type="ORF">Slati_2507900</name>
</gene>